<dbReference type="RefSeq" id="WP_284100287.1">
    <property type="nucleotide sequence ID" value="NZ_JARRAF010000007.1"/>
</dbReference>
<accession>A0ABT7DV79</accession>
<dbReference type="SMART" id="SM00073">
    <property type="entry name" value="HPT"/>
    <property type="match status" value="1"/>
</dbReference>
<evidence type="ECO:0000256" key="1">
    <source>
        <dbReference type="ARBA" id="ARBA00023012"/>
    </source>
</evidence>
<dbReference type="SUPFAM" id="SSF47226">
    <property type="entry name" value="Histidine-containing phosphotransfer domain, HPT domain"/>
    <property type="match status" value="1"/>
</dbReference>
<dbReference type="InterPro" id="IPR036641">
    <property type="entry name" value="HPT_dom_sf"/>
</dbReference>
<keyword evidence="1" id="KW-0902">Two-component regulatory system</keyword>
<evidence type="ECO:0000259" key="4">
    <source>
        <dbReference type="PROSITE" id="PS51832"/>
    </source>
</evidence>
<evidence type="ECO:0000313" key="6">
    <source>
        <dbReference type="Proteomes" id="UP001172778"/>
    </source>
</evidence>
<dbReference type="InterPro" id="IPR008207">
    <property type="entry name" value="Sig_transdc_His_kin_Hpt_dom"/>
</dbReference>
<dbReference type="PANTHER" id="PTHR45228:SF1">
    <property type="entry name" value="CYCLIC DI-GMP PHOSPHODIESTERASE TM_0186"/>
    <property type="match status" value="1"/>
</dbReference>
<protein>
    <submittedName>
        <fullName evidence="5">Hpt domain-containing protein</fullName>
    </submittedName>
</protein>
<evidence type="ECO:0000259" key="3">
    <source>
        <dbReference type="PROSITE" id="PS50894"/>
    </source>
</evidence>
<gene>
    <name evidence="5" type="ORF">PZA18_07960</name>
</gene>
<dbReference type="InterPro" id="IPR052020">
    <property type="entry name" value="Cyclic_di-GMP/3'3'-cGAMP_PDE"/>
</dbReference>
<dbReference type="Gene3D" id="1.20.120.160">
    <property type="entry name" value="HPT domain"/>
    <property type="match status" value="1"/>
</dbReference>
<dbReference type="PROSITE" id="PS50894">
    <property type="entry name" value="HPT"/>
    <property type="match status" value="1"/>
</dbReference>
<organism evidence="5 6">
    <name type="scientific">Parachitinimonas caeni</name>
    <dbReference type="NCBI Taxonomy" id="3031301"/>
    <lineage>
        <taxon>Bacteria</taxon>
        <taxon>Pseudomonadati</taxon>
        <taxon>Pseudomonadota</taxon>
        <taxon>Betaproteobacteria</taxon>
        <taxon>Neisseriales</taxon>
        <taxon>Chitinibacteraceae</taxon>
        <taxon>Parachitinimonas</taxon>
    </lineage>
</organism>
<name>A0ABT7DV79_9NEIS</name>
<dbReference type="PANTHER" id="PTHR45228">
    <property type="entry name" value="CYCLIC DI-GMP PHOSPHODIESTERASE TM_0186-RELATED"/>
    <property type="match status" value="1"/>
</dbReference>
<evidence type="ECO:0000256" key="2">
    <source>
        <dbReference type="PROSITE-ProRule" id="PRU00110"/>
    </source>
</evidence>
<proteinExistence type="predicted"/>
<feature type="domain" description="HPt" evidence="3">
    <location>
        <begin position="3"/>
        <end position="111"/>
    </location>
</feature>
<dbReference type="Pfam" id="PF01627">
    <property type="entry name" value="Hpt"/>
    <property type="match status" value="1"/>
</dbReference>
<dbReference type="Gene3D" id="1.10.3210.10">
    <property type="entry name" value="Hypothetical protein af1432"/>
    <property type="match status" value="1"/>
</dbReference>
<keyword evidence="2" id="KW-0597">Phosphoprotein</keyword>
<dbReference type="SUPFAM" id="SSF109604">
    <property type="entry name" value="HD-domain/PDEase-like"/>
    <property type="match status" value="1"/>
</dbReference>
<dbReference type="Pfam" id="PF13487">
    <property type="entry name" value="HD_5"/>
    <property type="match status" value="1"/>
</dbReference>
<dbReference type="PROSITE" id="PS51832">
    <property type="entry name" value="HD_GYP"/>
    <property type="match status" value="1"/>
</dbReference>
<keyword evidence="6" id="KW-1185">Reference proteome</keyword>
<evidence type="ECO:0000313" key="5">
    <source>
        <dbReference type="EMBL" id="MDK2123978.1"/>
    </source>
</evidence>
<dbReference type="EMBL" id="JARRAF010000007">
    <property type="protein sequence ID" value="MDK2123978.1"/>
    <property type="molecule type" value="Genomic_DNA"/>
</dbReference>
<reference evidence="5" key="1">
    <citation type="submission" date="2023-03" db="EMBL/GenBank/DDBJ databases">
        <title>Chitinimonas shenzhenensis gen. nov., sp. nov., a novel member of family Burkholderiaceae isolated from activated sludge collected in Shen Zhen, China.</title>
        <authorList>
            <person name="Wang X."/>
        </authorList>
    </citation>
    <scope>NUCLEOTIDE SEQUENCE</scope>
    <source>
        <strain evidence="5">DQS-5</strain>
    </source>
</reference>
<comment type="caution">
    <text evidence="5">The sequence shown here is derived from an EMBL/GenBank/DDBJ whole genome shotgun (WGS) entry which is preliminary data.</text>
</comment>
<dbReference type="CDD" id="cd00088">
    <property type="entry name" value="HPT"/>
    <property type="match status" value="1"/>
</dbReference>
<feature type="modified residue" description="Phosphohistidine" evidence="2">
    <location>
        <position position="50"/>
    </location>
</feature>
<dbReference type="Proteomes" id="UP001172778">
    <property type="component" value="Unassembled WGS sequence"/>
</dbReference>
<sequence>MHAADVDFGLLPDVVVEVQDHLPLLESDLHRLVQAPHSVELLSSAFRRMHTIKGDFGYCNAIPIMQFVHHLEDVMQKLRDRTFLCSALVAEALLQSMDQVQEMMMVLVQTHQFDTKPRDALTRLIQQLSQANDQEQADELSRHILMAAHSAWQGDEGADTPEADPGSLARALSVGDQLADALERRMPAWQGRLASQRALVLALNQRYLQPCNPDLLSIAVSWHDVGLLALPDRLLLTPPKPKTDDWPVWAEHPQTAASWLLAVSPDCAEAAQIIRQHHLWANGAGIPAPDYSLPPHPGAQMLACADLLFEHVAGQTGDAYRRGVLRTVFDVNGGLDTRFDAALINAFEATARELTSP</sequence>
<feature type="domain" description="HD-GYP" evidence="4">
    <location>
        <begin position="157"/>
        <end position="357"/>
    </location>
</feature>
<dbReference type="InterPro" id="IPR037522">
    <property type="entry name" value="HD_GYP_dom"/>
</dbReference>